<dbReference type="EMBL" id="PKGS01000007">
    <property type="protein sequence ID" value="PKZ15225.1"/>
    <property type="molecule type" value="Genomic_DNA"/>
</dbReference>
<keyword evidence="2" id="KW-1185">Reference proteome</keyword>
<name>A0A2I1M515_9FIRM</name>
<evidence type="ECO:0000313" key="1">
    <source>
        <dbReference type="EMBL" id="PKZ15225.1"/>
    </source>
</evidence>
<evidence type="ECO:0000313" key="2">
    <source>
        <dbReference type="Proteomes" id="UP000234335"/>
    </source>
</evidence>
<comment type="caution">
    <text evidence="1">The sequence shown here is derived from an EMBL/GenBank/DDBJ whole genome shotgun (WGS) entry which is preliminary data.</text>
</comment>
<protein>
    <submittedName>
        <fullName evidence="1">Uncharacterized protein</fullName>
    </submittedName>
</protein>
<dbReference type="AlphaFoldDB" id="A0A2I1M515"/>
<gene>
    <name evidence="1" type="ORF">CYJ34_08010</name>
</gene>
<dbReference type="Proteomes" id="UP000234335">
    <property type="component" value="Unassembled WGS sequence"/>
</dbReference>
<organism evidence="1 2">
    <name type="scientific">Anaerococcus octavius</name>
    <dbReference type="NCBI Taxonomy" id="54007"/>
    <lineage>
        <taxon>Bacteria</taxon>
        <taxon>Bacillati</taxon>
        <taxon>Bacillota</taxon>
        <taxon>Tissierellia</taxon>
        <taxon>Tissierellales</taxon>
        <taxon>Peptoniphilaceae</taxon>
        <taxon>Anaerococcus</taxon>
    </lineage>
</organism>
<reference evidence="1 2" key="1">
    <citation type="submission" date="2017-12" db="EMBL/GenBank/DDBJ databases">
        <title>Phylogenetic diversity of female urinary microbiome.</title>
        <authorList>
            <person name="Thomas-White K."/>
            <person name="Wolfe A.J."/>
        </authorList>
    </citation>
    <scope>NUCLEOTIDE SEQUENCE [LARGE SCALE GENOMIC DNA]</scope>
    <source>
        <strain evidence="1 2">UMB0119</strain>
    </source>
</reference>
<accession>A0A2I1M515</accession>
<sequence length="66" mass="7559">MLVRKFNGFLRNESFIKLIAKVNKIISYKKISPLQSPKSIPVEMTMGDCSLIKKTILPTQHLEINN</sequence>
<proteinExistence type="predicted"/>